<evidence type="ECO:0008006" key="4">
    <source>
        <dbReference type="Google" id="ProtNLM"/>
    </source>
</evidence>
<dbReference type="STRING" id="1182545.A0A072PCB5"/>
<dbReference type="RefSeq" id="XP_013259992.1">
    <property type="nucleotide sequence ID" value="XM_013404538.1"/>
</dbReference>
<evidence type="ECO:0000313" key="3">
    <source>
        <dbReference type="Proteomes" id="UP000027920"/>
    </source>
</evidence>
<keyword evidence="1" id="KW-0560">Oxidoreductase</keyword>
<dbReference type="GeneID" id="25280245"/>
<dbReference type="Pfam" id="PF00106">
    <property type="entry name" value="adh_short"/>
    <property type="match status" value="1"/>
</dbReference>
<dbReference type="VEuPathDB" id="FungiDB:A1O9_05319"/>
<comment type="caution">
    <text evidence="2">The sequence shown here is derived from an EMBL/GenBank/DDBJ whole genome shotgun (WGS) entry which is preliminary data.</text>
</comment>
<dbReference type="Gene3D" id="3.40.50.720">
    <property type="entry name" value="NAD(P)-binding Rossmann-like Domain"/>
    <property type="match status" value="1"/>
</dbReference>
<accession>A0A072PCB5</accession>
<protein>
    <recommendedName>
        <fullName evidence="4">Alcohol dehydrogenase</fullName>
    </recommendedName>
</protein>
<name>A0A072PCB5_9EURO</name>
<dbReference type="SUPFAM" id="SSF51735">
    <property type="entry name" value="NAD(P)-binding Rossmann-fold domains"/>
    <property type="match status" value="1"/>
</dbReference>
<dbReference type="PANTHER" id="PTHR43157">
    <property type="entry name" value="PHOSPHATIDYLINOSITOL-GLYCAN BIOSYNTHESIS CLASS F PROTEIN-RELATED"/>
    <property type="match status" value="1"/>
</dbReference>
<reference evidence="2 3" key="1">
    <citation type="submission" date="2013-03" db="EMBL/GenBank/DDBJ databases">
        <title>The Genome Sequence of Exophiala aquamarina CBS 119918.</title>
        <authorList>
            <consortium name="The Broad Institute Genomics Platform"/>
            <person name="Cuomo C."/>
            <person name="de Hoog S."/>
            <person name="Gorbushina A."/>
            <person name="Walker B."/>
            <person name="Young S.K."/>
            <person name="Zeng Q."/>
            <person name="Gargeya S."/>
            <person name="Fitzgerald M."/>
            <person name="Haas B."/>
            <person name="Abouelleil A."/>
            <person name="Allen A.W."/>
            <person name="Alvarado L."/>
            <person name="Arachchi H.M."/>
            <person name="Berlin A.M."/>
            <person name="Chapman S.B."/>
            <person name="Gainer-Dewar J."/>
            <person name="Goldberg J."/>
            <person name="Griggs A."/>
            <person name="Gujja S."/>
            <person name="Hansen M."/>
            <person name="Howarth C."/>
            <person name="Imamovic A."/>
            <person name="Ireland A."/>
            <person name="Larimer J."/>
            <person name="McCowan C."/>
            <person name="Murphy C."/>
            <person name="Pearson M."/>
            <person name="Poon T.W."/>
            <person name="Priest M."/>
            <person name="Roberts A."/>
            <person name="Saif S."/>
            <person name="Shea T."/>
            <person name="Sisk P."/>
            <person name="Sykes S."/>
            <person name="Wortman J."/>
            <person name="Nusbaum C."/>
            <person name="Birren B."/>
        </authorList>
    </citation>
    <scope>NUCLEOTIDE SEQUENCE [LARGE SCALE GENOMIC DNA]</scope>
    <source>
        <strain evidence="2 3">CBS 119918</strain>
    </source>
</reference>
<dbReference type="InterPro" id="IPR002347">
    <property type="entry name" value="SDR_fam"/>
</dbReference>
<dbReference type="PRINTS" id="PR00081">
    <property type="entry name" value="GDHRDH"/>
</dbReference>
<keyword evidence="3" id="KW-1185">Reference proteome</keyword>
<proteinExistence type="predicted"/>
<dbReference type="Proteomes" id="UP000027920">
    <property type="component" value="Unassembled WGS sequence"/>
</dbReference>
<organism evidence="2 3">
    <name type="scientific">Exophiala aquamarina CBS 119918</name>
    <dbReference type="NCBI Taxonomy" id="1182545"/>
    <lineage>
        <taxon>Eukaryota</taxon>
        <taxon>Fungi</taxon>
        <taxon>Dikarya</taxon>
        <taxon>Ascomycota</taxon>
        <taxon>Pezizomycotina</taxon>
        <taxon>Eurotiomycetes</taxon>
        <taxon>Chaetothyriomycetidae</taxon>
        <taxon>Chaetothyriales</taxon>
        <taxon>Herpotrichiellaceae</taxon>
        <taxon>Exophiala</taxon>
    </lineage>
</organism>
<dbReference type="GO" id="GO:0016491">
    <property type="term" value="F:oxidoreductase activity"/>
    <property type="evidence" value="ECO:0007669"/>
    <property type="project" value="UniProtKB-KW"/>
</dbReference>
<dbReference type="EMBL" id="AMGV01000004">
    <property type="protein sequence ID" value="KEF57402.1"/>
    <property type="molecule type" value="Genomic_DNA"/>
</dbReference>
<dbReference type="PANTHER" id="PTHR43157:SF61">
    <property type="entry name" value="DEHYDROGENASE_REDUCTASE FAMILY PROTEIN, PUTATIVE (AFU_ORTHOLOGUE AFUA_3G01250)-RELATED"/>
    <property type="match status" value="1"/>
</dbReference>
<evidence type="ECO:0000313" key="2">
    <source>
        <dbReference type="EMBL" id="KEF57402.1"/>
    </source>
</evidence>
<dbReference type="AlphaFoldDB" id="A0A072PCB5"/>
<sequence>MASTEELGSSIFTPQFIAEQTRELPILATTKTCSGATYIVTGANVGLGFETAKHLVQLGAAKVILAVRDVQAGENAKAEIEKETGKNNVLEVWAIDLASFVSIKAFAAKAQRSLERIDALVCNAAVALEKWSTAEGHETTITVNVLGTLLLGVLLVPKLGESGRCFKFLGHLVFVSSEASWTVQQQFDRIRDSPLAKLNDETIQGMEQRYPLSKLIQVFTVRHLAGLLPLSKTGVVINFVNPGFCKTDIARNYTGEFRSFVDSAQEQYGRTAEMGSRPILHAIVAGKESHGRYLTGCEIRDNEVPDWVTNEDGKQAEKHVWEDVFKVLNDATSGALSSIL</sequence>
<gene>
    <name evidence="2" type="ORF">A1O9_05319</name>
</gene>
<dbReference type="HOGENOM" id="CLU_010194_44_4_1"/>
<dbReference type="OrthoDB" id="542013at2759"/>
<dbReference type="InterPro" id="IPR036291">
    <property type="entry name" value="NAD(P)-bd_dom_sf"/>
</dbReference>
<evidence type="ECO:0000256" key="1">
    <source>
        <dbReference type="ARBA" id="ARBA00023002"/>
    </source>
</evidence>